<reference evidence="2" key="1">
    <citation type="submission" date="2023-10" db="EMBL/GenBank/DDBJ databases">
        <authorList>
            <person name="Domelevo Entfellner J.-B."/>
        </authorList>
    </citation>
    <scope>NUCLEOTIDE SEQUENCE</scope>
</reference>
<dbReference type="Proteomes" id="UP001189624">
    <property type="component" value="Chromosome 8"/>
</dbReference>
<evidence type="ECO:0000313" key="3">
    <source>
        <dbReference type="Proteomes" id="UP001189624"/>
    </source>
</evidence>
<proteinExistence type="predicted"/>
<evidence type="ECO:0000256" key="1">
    <source>
        <dbReference type="SAM" id="Phobius"/>
    </source>
</evidence>
<accession>A0AA86T168</accession>
<keyword evidence="1" id="KW-0812">Transmembrane</keyword>
<keyword evidence="1" id="KW-0472">Membrane</keyword>
<dbReference type="PANTHER" id="PTHR43596">
    <property type="entry name" value="ADP,ATP CARRIER PROTEIN"/>
    <property type="match status" value="1"/>
</dbReference>
<feature type="transmembrane region" description="Helical" evidence="1">
    <location>
        <begin position="35"/>
        <end position="57"/>
    </location>
</feature>
<dbReference type="Gramene" id="rna-AYBTSS11_LOCUS24304">
    <property type="protein sequence ID" value="CAJ1972255.1"/>
    <property type="gene ID" value="gene-AYBTSS11_LOCUS24304"/>
</dbReference>
<feature type="transmembrane region" description="Helical" evidence="1">
    <location>
        <begin position="100"/>
        <end position="125"/>
    </location>
</feature>
<dbReference type="PANTHER" id="PTHR43596:SF1">
    <property type="entry name" value="ADP,ATP CARRIER PROTEIN"/>
    <property type="match status" value="1"/>
</dbReference>
<organism evidence="2 3">
    <name type="scientific">Sphenostylis stenocarpa</name>
    <dbReference type="NCBI Taxonomy" id="92480"/>
    <lineage>
        <taxon>Eukaryota</taxon>
        <taxon>Viridiplantae</taxon>
        <taxon>Streptophyta</taxon>
        <taxon>Embryophyta</taxon>
        <taxon>Tracheophyta</taxon>
        <taxon>Spermatophyta</taxon>
        <taxon>Magnoliopsida</taxon>
        <taxon>eudicotyledons</taxon>
        <taxon>Gunneridae</taxon>
        <taxon>Pentapetalae</taxon>
        <taxon>rosids</taxon>
        <taxon>fabids</taxon>
        <taxon>Fabales</taxon>
        <taxon>Fabaceae</taxon>
        <taxon>Papilionoideae</taxon>
        <taxon>50 kb inversion clade</taxon>
        <taxon>NPAAA clade</taxon>
        <taxon>indigoferoid/millettioid clade</taxon>
        <taxon>Phaseoleae</taxon>
        <taxon>Sphenostylis</taxon>
    </lineage>
</organism>
<protein>
    <submittedName>
        <fullName evidence="2">Uncharacterized protein</fullName>
    </submittedName>
</protein>
<name>A0AA86T168_9FABA</name>
<sequence length="154" mass="16409">MQPLRDEDILSAYFVVLPLRDEGAISLGLSNLPGLFAGSLVLTLIAAPFSSLIFSLPNLSKGKVALLNLITISSTWARVIDVMDSEDLLNILRVQSGSRLFGFIGAGATLGQLFGSLFAIGMAFVGPCEYAVSLIASANIESVEEVHTCHWPRA</sequence>
<dbReference type="AlphaFoldDB" id="A0AA86T168"/>
<evidence type="ECO:0000313" key="2">
    <source>
        <dbReference type="EMBL" id="CAJ1972255.1"/>
    </source>
</evidence>
<keyword evidence="1" id="KW-1133">Transmembrane helix</keyword>
<gene>
    <name evidence="2" type="ORF">AYBTSS11_LOCUS24304</name>
</gene>
<keyword evidence="3" id="KW-1185">Reference proteome</keyword>
<dbReference type="EMBL" id="OY731405">
    <property type="protein sequence ID" value="CAJ1972255.1"/>
    <property type="molecule type" value="Genomic_DNA"/>
</dbReference>